<evidence type="ECO:0000313" key="2">
    <source>
        <dbReference type="EMBL" id="KNC80604.1"/>
    </source>
</evidence>
<feature type="compositionally biased region" description="Low complexity" evidence="1">
    <location>
        <begin position="108"/>
        <end position="119"/>
    </location>
</feature>
<keyword evidence="3" id="KW-1185">Reference proteome</keyword>
<name>A0A0L0FVF6_9EUKA</name>
<dbReference type="AlphaFoldDB" id="A0A0L0FVF6"/>
<feature type="region of interest" description="Disordered" evidence="1">
    <location>
        <begin position="100"/>
        <end position="127"/>
    </location>
</feature>
<feature type="region of interest" description="Disordered" evidence="1">
    <location>
        <begin position="163"/>
        <end position="205"/>
    </location>
</feature>
<evidence type="ECO:0000313" key="3">
    <source>
        <dbReference type="Proteomes" id="UP000054560"/>
    </source>
</evidence>
<sequence>MVRLLRSAHKAESASTEPLRPRVPVTSRATRTPQLKQGGSMDSGVVQDGEGKVVGERVEDSVGEGKSPATDIKLETLGADTDAYTPALLKETSIISETGSLHGASTTSASRESAVGSSSNDSISLNGTVNIGREASDLVLGFLPRNGMQHRVNATFDSEAVTQEAASTSSLPWSGNGLSDKAEGKQKRKQGDVSNDEHSSECPRKRVKHVVDALDSGHSSLTASAHSSTQYSLPVEDILLNNGLFPLEDRPGQNPLSDKNCISEVCGRNGGWMEWETEGERHARQKEDAATKAAYVFLTKKWVCDVWYRYFYFYTYVHVRVHVCACCILS</sequence>
<dbReference type="EMBL" id="KQ242130">
    <property type="protein sequence ID" value="KNC80604.1"/>
    <property type="molecule type" value="Genomic_DNA"/>
</dbReference>
<feature type="compositionally biased region" description="Polar residues" evidence="1">
    <location>
        <begin position="163"/>
        <end position="177"/>
    </location>
</feature>
<feature type="compositionally biased region" description="Polar residues" evidence="1">
    <location>
        <begin position="27"/>
        <end position="37"/>
    </location>
</feature>
<dbReference type="GeneID" id="25907544"/>
<dbReference type="RefSeq" id="XP_014154506.1">
    <property type="nucleotide sequence ID" value="XM_014299031.1"/>
</dbReference>
<proteinExistence type="predicted"/>
<reference evidence="2 3" key="1">
    <citation type="submission" date="2011-02" db="EMBL/GenBank/DDBJ databases">
        <title>The Genome Sequence of Sphaeroforma arctica JP610.</title>
        <authorList>
            <consortium name="The Broad Institute Genome Sequencing Platform"/>
            <person name="Russ C."/>
            <person name="Cuomo C."/>
            <person name="Young S.K."/>
            <person name="Zeng Q."/>
            <person name="Gargeya S."/>
            <person name="Alvarado L."/>
            <person name="Berlin A."/>
            <person name="Chapman S.B."/>
            <person name="Chen Z."/>
            <person name="Freedman E."/>
            <person name="Gellesch M."/>
            <person name="Goldberg J."/>
            <person name="Griggs A."/>
            <person name="Gujja S."/>
            <person name="Heilman E."/>
            <person name="Heiman D."/>
            <person name="Howarth C."/>
            <person name="Mehta T."/>
            <person name="Neiman D."/>
            <person name="Pearson M."/>
            <person name="Roberts A."/>
            <person name="Saif S."/>
            <person name="Shea T."/>
            <person name="Shenoy N."/>
            <person name="Sisk P."/>
            <person name="Stolte C."/>
            <person name="Sykes S."/>
            <person name="White J."/>
            <person name="Yandava C."/>
            <person name="Burger G."/>
            <person name="Gray M.W."/>
            <person name="Holland P.W.H."/>
            <person name="King N."/>
            <person name="Lang F.B.F."/>
            <person name="Roger A.J."/>
            <person name="Ruiz-Trillo I."/>
            <person name="Haas B."/>
            <person name="Nusbaum C."/>
            <person name="Birren B."/>
        </authorList>
    </citation>
    <scope>NUCLEOTIDE SEQUENCE [LARGE SCALE GENOMIC DNA]</scope>
    <source>
        <strain evidence="2 3">JP610</strain>
    </source>
</reference>
<organism evidence="2 3">
    <name type="scientific">Sphaeroforma arctica JP610</name>
    <dbReference type="NCBI Taxonomy" id="667725"/>
    <lineage>
        <taxon>Eukaryota</taxon>
        <taxon>Ichthyosporea</taxon>
        <taxon>Ichthyophonida</taxon>
        <taxon>Sphaeroforma</taxon>
    </lineage>
</organism>
<gene>
    <name evidence="2" type="ORF">SARC_07040</name>
</gene>
<dbReference type="Proteomes" id="UP000054560">
    <property type="component" value="Unassembled WGS sequence"/>
</dbReference>
<protein>
    <submittedName>
        <fullName evidence="2">Uncharacterized protein</fullName>
    </submittedName>
</protein>
<feature type="region of interest" description="Disordered" evidence="1">
    <location>
        <begin position="1"/>
        <end position="51"/>
    </location>
</feature>
<feature type="compositionally biased region" description="Basic and acidic residues" evidence="1">
    <location>
        <begin position="180"/>
        <end position="205"/>
    </location>
</feature>
<accession>A0A0L0FVF6</accession>
<evidence type="ECO:0000256" key="1">
    <source>
        <dbReference type="SAM" id="MobiDB-lite"/>
    </source>
</evidence>